<keyword evidence="2" id="KW-1185">Reference proteome</keyword>
<gene>
    <name evidence="1" type="ORF">EHE19_019335</name>
</gene>
<evidence type="ECO:0000313" key="1">
    <source>
        <dbReference type="EMBL" id="QNU66949.1"/>
    </source>
</evidence>
<dbReference type="EMBL" id="CP061336">
    <property type="protein sequence ID" value="QNU66949.1"/>
    <property type="molecule type" value="Genomic_DNA"/>
</dbReference>
<evidence type="ECO:0000313" key="2">
    <source>
        <dbReference type="Proteomes" id="UP000306409"/>
    </source>
</evidence>
<name>A0A4V6EMZ3_9FIRM</name>
<dbReference type="AlphaFoldDB" id="A0A4V6EMZ3"/>
<reference evidence="1 2" key="1">
    <citation type="submission" date="2020-09" db="EMBL/GenBank/DDBJ databases">
        <title>Characterization and genome sequencing of Ruminiclostridium sp. nov. MA18.</title>
        <authorList>
            <person name="Rettenmaier R."/>
            <person name="Kowollik M.-L."/>
            <person name="Liebl W."/>
            <person name="Zverlov V."/>
        </authorList>
    </citation>
    <scope>NUCLEOTIDE SEQUENCE [LARGE SCALE GENOMIC DNA]</scope>
    <source>
        <strain evidence="1 2">MA18</strain>
    </source>
</reference>
<sequence length="74" mass="8595">MEIFENVNTIVSIIAGLLSILMFILSSKERRKCTQIKNFIEQKIQVVSKESTIKSKDEFNIKQVETFDNRKTIS</sequence>
<dbReference type="RefSeq" id="WP_137699099.1">
    <property type="nucleotide sequence ID" value="NZ_CP061336.1"/>
</dbReference>
<accession>A0A4V6EMZ3</accession>
<dbReference type="KEGG" id="rher:EHE19_019335"/>
<protein>
    <submittedName>
        <fullName evidence="1">Uncharacterized protein</fullName>
    </submittedName>
</protein>
<proteinExistence type="predicted"/>
<dbReference type="Proteomes" id="UP000306409">
    <property type="component" value="Chromosome"/>
</dbReference>
<dbReference type="OrthoDB" id="9927003at2"/>
<organism evidence="1 2">
    <name type="scientific">Ruminiclostridium herbifermentans</name>
    <dbReference type="NCBI Taxonomy" id="2488810"/>
    <lineage>
        <taxon>Bacteria</taxon>
        <taxon>Bacillati</taxon>
        <taxon>Bacillota</taxon>
        <taxon>Clostridia</taxon>
        <taxon>Eubacteriales</taxon>
        <taxon>Oscillospiraceae</taxon>
        <taxon>Ruminiclostridium</taxon>
    </lineage>
</organism>